<evidence type="ECO:0000313" key="2">
    <source>
        <dbReference type="Proteomes" id="UP000681967"/>
    </source>
</evidence>
<dbReference type="EMBL" id="CAJOBH010176738">
    <property type="protein sequence ID" value="CAF4927336.1"/>
    <property type="molecule type" value="Genomic_DNA"/>
</dbReference>
<reference evidence="1" key="1">
    <citation type="submission" date="2021-02" db="EMBL/GenBank/DDBJ databases">
        <authorList>
            <person name="Nowell W R."/>
        </authorList>
    </citation>
    <scope>NUCLEOTIDE SEQUENCE</scope>
</reference>
<proteinExistence type="predicted"/>
<sequence>MINDTMKKVNAELLNVGTCNLHVIHNGFKADTNETNWHVENFCMNIWSWFQKSPARQEDFENITDELNDAIEKTILYFSKQCHMFREYFLVYLPSKQQKQIQSNSHYDNIKEVLMSNISKIRLNSILFLCQSIFDRFLTWFQKERPLVHLLYNALCDLYRTVLLSFLSPEHVRSTYGGALLDIDFKLAEKQLTTKKLQIGEESRRLPVDVPASDRATFFHDVKLIYHAIADNVKKHLPLKNTF</sequence>
<protein>
    <submittedName>
        <fullName evidence="1">Uncharacterized protein</fullName>
    </submittedName>
</protein>
<dbReference type="Proteomes" id="UP000681967">
    <property type="component" value="Unassembled WGS sequence"/>
</dbReference>
<gene>
    <name evidence="1" type="ORF">BYL167_LOCUS53193</name>
</gene>
<comment type="caution">
    <text evidence="1">The sequence shown here is derived from an EMBL/GenBank/DDBJ whole genome shotgun (WGS) entry which is preliminary data.</text>
</comment>
<evidence type="ECO:0000313" key="1">
    <source>
        <dbReference type="EMBL" id="CAF4927336.1"/>
    </source>
</evidence>
<name>A0A8S3CP72_9BILA</name>
<dbReference type="AlphaFoldDB" id="A0A8S3CP72"/>
<organism evidence="1 2">
    <name type="scientific">Rotaria magnacalcarata</name>
    <dbReference type="NCBI Taxonomy" id="392030"/>
    <lineage>
        <taxon>Eukaryota</taxon>
        <taxon>Metazoa</taxon>
        <taxon>Spiralia</taxon>
        <taxon>Gnathifera</taxon>
        <taxon>Rotifera</taxon>
        <taxon>Eurotatoria</taxon>
        <taxon>Bdelloidea</taxon>
        <taxon>Philodinida</taxon>
        <taxon>Philodinidae</taxon>
        <taxon>Rotaria</taxon>
    </lineage>
</organism>
<accession>A0A8S3CP72</accession>